<dbReference type="PANTHER" id="PTHR30061:SF50">
    <property type="entry name" value="MALTOSE_MALTODEXTRIN-BINDING PERIPLASMIC PROTEIN"/>
    <property type="match status" value="1"/>
</dbReference>
<dbReference type="EMBL" id="CACRYJ010000071">
    <property type="protein sequence ID" value="VZO40469.1"/>
    <property type="molecule type" value="Genomic_DNA"/>
</dbReference>
<reference evidence="6 7" key="1">
    <citation type="submission" date="2019-11" db="EMBL/GenBank/DDBJ databases">
        <authorList>
            <person name="Criscuolo A."/>
        </authorList>
    </citation>
    <scope>NUCLEOTIDE SEQUENCE [LARGE SCALE GENOMIC DNA]</scope>
    <source>
        <strain evidence="6">CIP111667</strain>
    </source>
</reference>
<keyword evidence="7" id="KW-1185">Reference proteome</keyword>
<dbReference type="InterPro" id="IPR006059">
    <property type="entry name" value="SBP"/>
</dbReference>
<accession>A0A7M4DSM5</accession>
<feature type="transmembrane region" description="Helical" evidence="5">
    <location>
        <begin position="32"/>
        <end position="54"/>
    </location>
</feature>
<dbReference type="RefSeq" id="WP_231955781.1">
    <property type="nucleotide sequence ID" value="NZ_CACRYJ010000071.1"/>
</dbReference>
<dbReference type="GO" id="GO:0015768">
    <property type="term" value="P:maltose transport"/>
    <property type="evidence" value="ECO:0007669"/>
    <property type="project" value="TreeGrafter"/>
</dbReference>
<dbReference type="Gene3D" id="3.40.190.10">
    <property type="entry name" value="Periplasmic binding protein-like II"/>
    <property type="match status" value="1"/>
</dbReference>
<comment type="similarity">
    <text evidence="1">Belongs to the bacterial solute-binding protein 1 family.</text>
</comment>
<dbReference type="Proteomes" id="UP000419743">
    <property type="component" value="Unassembled WGS sequence"/>
</dbReference>
<dbReference type="GO" id="GO:0042956">
    <property type="term" value="P:maltodextrin transmembrane transport"/>
    <property type="evidence" value="ECO:0007669"/>
    <property type="project" value="TreeGrafter"/>
</dbReference>
<proteinExistence type="inferred from homology"/>
<feature type="region of interest" description="Disordered" evidence="4">
    <location>
        <begin position="1"/>
        <end position="26"/>
    </location>
</feature>
<dbReference type="PANTHER" id="PTHR30061">
    <property type="entry name" value="MALTOSE-BINDING PERIPLASMIC PROTEIN"/>
    <property type="match status" value="1"/>
</dbReference>
<keyword evidence="3" id="KW-0732">Signal</keyword>
<dbReference type="AlphaFoldDB" id="A0A7M4DSM5"/>
<name>A0A7M4DSM5_9MICO</name>
<comment type="caution">
    <text evidence="6">The sequence shown here is derived from an EMBL/GenBank/DDBJ whole genome shotgun (WGS) entry which is preliminary data.</text>
</comment>
<keyword evidence="5" id="KW-1133">Transmembrane helix</keyword>
<evidence type="ECO:0000256" key="5">
    <source>
        <dbReference type="SAM" id="Phobius"/>
    </source>
</evidence>
<dbReference type="GO" id="GO:0055052">
    <property type="term" value="C:ATP-binding cassette (ABC) transporter complex, substrate-binding subunit-containing"/>
    <property type="evidence" value="ECO:0007669"/>
    <property type="project" value="TreeGrafter"/>
</dbReference>
<organism evidence="6 7">
    <name type="scientific">Occultella aeris</name>
    <dbReference type="NCBI Taxonomy" id="2761496"/>
    <lineage>
        <taxon>Bacteria</taxon>
        <taxon>Bacillati</taxon>
        <taxon>Actinomycetota</taxon>
        <taxon>Actinomycetes</taxon>
        <taxon>Micrococcales</taxon>
        <taxon>Ruaniaceae</taxon>
        <taxon>Occultella</taxon>
    </lineage>
</organism>
<keyword evidence="5" id="KW-0812">Transmembrane</keyword>
<protein>
    <submittedName>
        <fullName evidence="6">Maltose-binding periplasmic protein</fullName>
    </submittedName>
</protein>
<evidence type="ECO:0000313" key="6">
    <source>
        <dbReference type="EMBL" id="VZO40469.1"/>
    </source>
</evidence>
<dbReference type="Pfam" id="PF13416">
    <property type="entry name" value="SBP_bac_8"/>
    <property type="match status" value="1"/>
</dbReference>
<keyword evidence="2" id="KW-0813">Transport</keyword>
<evidence type="ECO:0000256" key="4">
    <source>
        <dbReference type="SAM" id="MobiDB-lite"/>
    </source>
</evidence>
<evidence type="ECO:0000313" key="7">
    <source>
        <dbReference type="Proteomes" id="UP000419743"/>
    </source>
</evidence>
<keyword evidence="5" id="KW-0472">Membrane</keyword>
<gene>
    <name evidence="6" type="primary">malE_2</name>
    <name evidence="6" type="ORF">HALOF300_05173</name>
</gene>
<evidence type="ECO:0000256" key="3">
    <source>
        <dbReference type="ARBA" id="ARBA00022729"/>
    </source>
</evidence>
<evidence type="ECO:0000256" key="1">
    <source>
        <dbReference type="ARBA" id="ARBA00008520"/>
    </source>
</evidence>
<sequence length="440" mass="45351">MKTWRPSPTGELLMHQHVPPGRRDARARPRRAGLTGAAAMIALGLAACSGGTGFTDETPSGADDGIDDGRVTVLIGSSGAAETEAVEAAVAAWSAESGTPAEVLVAADLTQQLSQGFAAADPPDVFYLSTDQFAGYADNGSLHPYLDELPEADGFYNSLLRSFTYAGTTYCAPKDFSTLALVINTDYWDAAGLTDADLPTTWAQLREVATTLTTDEHVGLSFAPEWQRIGAFMAEAGGTLTSRDNAAATVDSAENLEALTYVRDLLASGVAAFPSSLNTGWGGEALGSGSAAMVIEGNWIIGAMTADFPDVRYRVVELPQGPGGQGTLQFTNCWGIAAGTDTEAAVDLVTALVSPEQQLAFADAYGVMPSVSTAGEQWAAAHPDQAAFLAGADYAQGFPSAPGASAVLADFNAQLEGLPDADPAAMLASVQVDLQAVLGG</sequence>
<dbReference type="GO" id="GO:1901982">
    <property type="term" value="F:maltose binding"/>
    <property type="evidence" value="ECO:0007669"/>
    <property type="project" value="TreeGrafter"/>
</dbReference>
<evidence type="ECO:0000256" key="2">
    <source>
        <dbReference type="ARBA" id="ARBA00022448"/>
    </source>
</evidence>
<dbReference type="SUPFAM" id="SSF53850">
    <property type="entry name" value="Periplasmic binding protein-like II"/>
    <property type="match status" value="1"/>
</dbReference>